<name>A0AB40BU64_DIOCR</name>
<dbReference type="InterPro" id="IPR011989">
    <property type="entry name" value="ARM-like"/>
</dbReference>
<dbReference type="InterPro" id="IPR016024">
    <property type="entry name" value="ARM-type_fold"/>
</dbReference>
<feature type="repeat" description="Pumilio" evidence="4">
    <location>
        <begin position="305"/>
        <end position="342"/>
    </location>
</feature>
<dbReference type="Proteomes" id="UP001515500">
    <property type="component" value="Chromosome 8"/>
</dbReference>
<dbReference type="InterPro" id="IPR033133">
    <property type="entry name" value="PUM-HD"/>
</dbReference>
<dbReference type="SMART" id="SM00025">
    <property type="entry name" value="Pumilio"/>
    <property type="match status" value="8"/>
</dbReference>
<reference evidence="7" key="1">
    <citation type="submission" date="2025-08" db="UniProtKB">
        <authorList>
            <consortium name="RefSeq"/>
        </authorList>
    </citation>
    <scope>IDENTIFICATION</scope>
</reference>
<dbReference type="GO" id="GO:0003729">
    <property type="term" value="F:mRNA binding"/>
    <property type="evidence" value="ECO:0007669"/>
    <property type="project" value="TreeGrafter"/>
</dbReference>
<dbReference type="PROSITE" id="PS50303">
    <property type="entry name" value="PUM_HD"/>
    <property type="match status" value="1"/>
</dbReference>
<keyword evidence="2" id="KW-0810">Translation regulation</keyword>
<dbReference type="Gene3D" id="1.25.10.10">
    <property type="entry name" value="Leucine-rich Repeat Variant"/>
    <property type="match status" value="1"/>
</dbReference>
<organism evidence="6 7">
    <name type="scientific">Dioscorea cayennensis subsp. rotundata</name>
    <name type="common">White Guinea yam</name>
    <name type="synonym">Dioscorea rotundata</name>
    <dbReference type="NCBI Taxonomy" id="55577"/>
    <lineage>
        <taxon>Eukaryota</taxon>
        <taxon>Viridiplantae</taxon>
        <taxon>Streptophyta</taxon>
        <taxon>Embryophyta</taxon>
        <taxon>Tracheophyta</taxon>
        <taxon>Spermatophyta</taxon>
        <taxon>Magnoliopsida</taxon>
        <taxon>Liliopsida</taxon>
        <taxon>Dioscoreales</taxon>
        <taxon>Dioscoreaceae</taxon>
        <taxon>Dioscorea</taxon>
    </lineage>
</organism>
<feature type="repeat" description="Pumilio" evidence="4">
    <location>
        <begin position="269"/>
        <end position="304"/>
    </location>
</feature>
<keyword evidence="6" id="KW-1185">Reference proteome</keyword>
<evidence type="ECO:0000259" key="5">
    <source>
        <dbReference type="PROSITE" id="PS50303"/>
    </source>
</evidence>
<accession>A0AB40BU64</accession>
<comment type="function">
    <text evidence="3">Sequence-specific RNA-binding protein that regulates translation and mRNA stability by binding the 3'-UTR of target mRNAs.</text>
</comment>
<feature type="repeat" description="Pumilio" evidence="4">
    <location>
        <begin position="49"/>
        <end position="84"/>
    </location>
</feature>
<dbReference type="CDD" id="cd07920">
    <property type="entry name" value="Pumilio"/>
    <property type="match status" value="1"/>
</dbReference>
<dbReference type="AlphaFoldDB" id="A0AB40BU64"/>
<evidence type="ECO:0000256" key="3">
    <source>
        <dbReference type="ARBA" id="ARBA00058490"/>
    </source>
</evidence>
<evidence type="ECO:0000313" key="6">
    <source>
        <dbReference type="Proteomes" id="UP001515500"/>
    </source>
</evidence>
<dbReference type="RefSeq" id="XP_039130111.1">
    <property type="nucleotide sequence ID" value="XM_039274177.1"/>
</dbReference>
<feature type="repeat" description="Pumilio" evidence="4">
    <location>
        <begin position="121"/>
        <end position="160"/>
    </location>
</feature>
<proteinExistence type="predicted"/>
<evidence type="ECO:0000256" key="2">
    <source>
        <dbReference type="ARBA" id="ARBA00022845"/>
    </source>
</evidence>
<dbReference type="GO" id="GO:0006417">
    <property type="term" value="P:regulation of translation"/>
    <property type="evidence" value="ECO:0007669"/>
    <property type="project" value="UniProtKB-KW"/>
</dbReference>
<feature type="repeat" description="Pumilio" evidence="4">
    <location>
        <begin position="85"/>
        <end position="120"/>
    </location>
</feature>
<feature type="repeat" description="Pumilio" evidence="4">
    <location>
        <begin position="233"/>
        <end position="268"/>
    </location>
</feature>
<dbReference type="GeneID" id="120266536"/>
<keyword evidence="1" id="KW-0677">Repeat</keyword>
<dbReference type="PROSITE" id="PS50302">
    <property type="entry name" value="PUM"/>
    <property type="match status" value="7"/>
</dbReference>
<feature type="domain" description="PUM-HD" evidence="5">
    <location>
        <begin position="23"/>
        <end position="367"/>
    </location>
</feature>
<evidence type="ECO:0000256" key="1">
    <source>
        <dbReference type="ARBA" id="ARBA00022737"/>
    </source>
</evidence>
<feature type="repeat" description="Pumilio" evidence="4">
    <location>
        <begin position="197"/>
        <end position="232"/>
    </location>
</feature>
<dbReference type="PANTHER" id="PTHR12537">
    <property type="entry name" value="RNA BINDING PROTEIN PUMILIO-RELATED"/>
    <property type="match status" value="1"/>
</dbReference>
<dbReference type="PANTHER" id="PTHR12537:SF147">
    <property type="entry name" value="PUMILIO HOMOLOG 12"/>
    <property type="match status" value="1"/>
</dbReference>
<evidence type="ECO:0000256" key="4">
    <source>
        <dbReference type="PROSITE-ProRule" id="PRU00317"/>
    </source>
</evidence>
<gene>
    <name evidence="7" type="primary">LOC120266536</name>
</gene>
<protein>
    <submittedName>
        <fullName evidence="7">Pumilio homolog 12-like isoform X2</fullName>
    </submittedName>
</protein>
<evidence type="ECO:0000313" key="7">
    <source>
        <dbReference type="RefSeq" id="XP_039130111.1"/>
    </source>
</evidence>
<dbReference type="InterPro" id="IPR001313">
    <property type="entry name" value="Pumilio_RNA-bd_rpt"/>
</dbReference>
<dbReference type="SUPFAM" id="SSF48371">
    <property type="entry name" value="ARM repeat"/>
    <property type="match status" value="1"/>
</dbReference>
<dbReference type="GO" id="GO:0005737">
    <property type="term" value="C:cytoplasm"/>
    <property type="evidence" value="ECO:0007669"/>
    <property type="project" value="TreeGrafter"/>
</dbReference>
<dbReference type="Pfam" id="PF00806">
    <property type="entry name" value="PUF"/>
    <property type="match status" value="8"/>
</dbReference>
<dbReference type="FunFam" id="1.25.10.10:FF:000237">
    <property type="entry name" value="Pumilio homolog 9"/>
    <property type="match status" value="1"/>
</dbReference>
<dbReference type="InterPro" id="IPR033712">
    <property type="entry name" value="Pumilio_RNA-bd"/>
</dbReference>
<sequence>MLHSDGHAEHPINGYFQLDGLNYRSSSPNNFDFVISPKLLQMKYNSVDDIVGKVYSMAKDQIGCRFLQKKFTEGAPEDIEKIFDEIKSHIVELMTDPFGNYLVQKLLEVCNEDQRMCILCTVTRKMGELFRISCDMHGTRAVQRVIETVQTAEQYSMIVSSLKPFVVALIKNVNGNHVAQRCLQHFPVEYSEFVIGAAIAHCVELATDRQGCCVLQKCLHHSDGDQKNRLMAEIAANSLALSQDQYGNYVVQFMLDQEVPWVTSNILYQLEGSYADLSMQKCSSNVVEKCVRLAGEEMRIRIIQELMCSPLLPHILQDPFGNYVIQTVLKECKGALRAAVMEAIRPHFTELRSSPFGKKVLSTILRK</sequence>